<dbReference type="InterPro" id="IPR032466">
    <property type="entry name" value="Metal_Hydrolase"/>
</dbReference>
<organism evidence="3 4">
    <name type="scientific">Paenibacillus oceani</name>
    <dbReference type="NCBI Taxonomy" id="2772510"/>
    <lineage>
        <taxon>Bacteria</taxon>
        <taxon>Bacillati</taxon>
        <taxon>Bacillota</taxon>
        <taxon>Bacilli</taxon>
        <taxon>Bacillales</taxon>
        <taxon>Paenibacillaceae</taxon>
        <taxon>Paenibacillus</taxon>
    </lineage>
</organism>
<dbReference type="InterPro" id="IPR006680">
    <property type="entry name" value="Amidohydro-rel"/>
</dbReference>
<keyword evidence="1" id="KW-0456">Lyase</keyword>
<dbReference type="GO" id="GO:0019748">
    <property type="term" value="P:secondary metabolic process"/>
    <property type="evidence" value="ECO:0007669"/>
    <property type="project" value="TreeGrafter"/>
</dbReference>
<dbReference type="AlphaFoldDB" id="A0A927C8B9"/>
<comment type="caution">
    <text evidence="3">The sequence shown here is derived from an EMBL/GenBank/DDBJ whole genome shotgun (WGS) entry which is preliminary data.</text>
</comment>
<dbReference type="PANTHER" id="PTHR21240">
    <property type="entry name" value="2-AMINO-3-CARBOXYLMUCONATE-6-SEMIALDEHYDE DECARBOXYLASE"/>
    <property type="match status" value="1"/>
</dbReference>
<protein>
    <submittedName>
        <fullName evidence="3">Amidohydrolase</fullName>
    </submittedName>
</protein>
<evidence type="ECO:0000256" key="1">
    <source>
        <dbReference type="ARBA" id="ARBA00023239"/>
    </source>
</evidence>
<dbReference type="Proteomes" id="UP000639396">
    <property type="component" value="Unassembled WGS sequence"/>
</dbReference>
<gene>
    <name evidence="3" type="ORF">IDH45_04360</name>
</gene>
<feature type="domain" description="Amidohydrolase-related" evidence="2">
    <location>
        <begin position="15"/>
        <end position="255"/>
    </location>
</feature>
<dbReference type="Pfam" id="PF04909">
    <property type="entry name" value="Amidohydro_2"/>
    <property type="match status" value="1"/>
</dbReference>
<dbReference type="Gene3D" id="3.20.20.140">
    <property type="entry name" value="Metal-dependent hydrolases"/>
    <property type="match status" value="1"/>
</dbReference>
<dbReference type="GO" id="GO:0005737">
    <property type="term" value="C:cytoplasm"/>
    <property type="evidence" value="ECO:0007669"/>
    <property type="project" value="TreeGrafter"/>
</dbReference>
<name>A0A927C8B9_9BACL</name>
<dbReference type="RefSeq" id="WP_190925043.1">
    <property type="nucleotide sequence ID" value="NZ_JACXJA010000005.1"/>
</dbReference>
<keyword evidence="4" id="KW-1185">Reference proteome</keyword>
<sequence length="261" mass="29752">MKHAAYRKAVTPMIIDAHTHIWGGDYENSTRELLRACDLFGISKIHVSGLKSHYPDEAEVGQLNADVYRFMKEQPGMVEGYCYVSPAHANALDVLNRGIEQYGMNGMKLWVATFCDDPRVFPLVERCIDFNIPILIHSFHKAVDQLTYETTGVHVANLARRYPEAKLLMAHFGGNCYHGIRAVRGLRNVWHDFSGTPFRRDDVDYAVERVGADRIVFGSDMPITYLVNYGQVEEADLSQEDKDRIYYKNALELFDRSLKVG</sequence>
<dbReference type="CDD" id="cd01292">
    <property type="entry name" value="metallo-dependent_hydrolases"/>
    <property type="match status" value="1"/>
</dbReference>
<evidence type="ECO:0000313" key="3">
    <source>
        <dbReference type="EMBL" id="MBD2861220.1"/>
    </source>
</evidence>
<accession>A0A927C8B9</accession>
<reference evidence="3" key="1">
    <citation type="submission" date="2020-09" db="EMBL/GenBank/DDBJ databases">
        <title>A novel bacterium of genus Paenibacillus, isolated from South China Sea.</title>
        <authorList>
            <person name="Huang H."/>
            <person name="Mo K."/>
            <person name="Hu Y."/>
        </authorList>
    </citation>
    <scope>NUCLEOTIDE SEQUENCE</scope>
    <source>
        <strain evidence="3">IB182363</strain>
    </source>
</reference>
<dbReference type="PANTHER" id="PTHR21240:SF28">
    <property type="entry name" value="ISO-OROTATE DECARBOXYLASE (EUROFUNG)"/>
    <property type="match status" value="1"/>
</dbReference>
<dbReference type="InterPro" id="IPR032465">
    <property type="entry name" value="ACMSD"/>
</dbReference>
<dbReference type="GO" id="GO:0016831">
    <property type="term" value="F:carboxy-lyase activity"/>
    <property type="evidence" value="ECO:0007669"/>
    <property type="project" value="InterPro"/>
</dbReference>
<dbReference type="GO" id="GO:0016787">
    <property type="term" value="F:hydrolase activity"/>
    <property type="evidence" value="ECO:0007669"/>
    <property type="project" value="InterPro"/>
</dbReference>
<proteinExistence type="predicted"/>
<evidence type="ECO:0000259" key="2">
    <source>
        <dbReference type="Pfam" id="PF04909"/>
    </source>
</evidence>
<dbReference type="EMBL" id="JACXJA010000005">
    <property type="protein sequence ID" value="MBD2861220.1"/>
    <property type="molecule type" value="Genomic_DNA"/>
</dbReference>
<evidence type="ECO:0000313" key="4">
    <source>
        <dbReference type="Proteomes" id="UP000639396"/>
    </source>
</evidence>
<dbReference type="SUPFAM" id="SSF51556">
    <property type="entry name" value="Metallo-dependent hydrolases"/>
    <property type="match status" value="1"/>
</dbReference>